<accession>A0ABW4PTF6</accession>
<proteinExistence type="predicted"/>
<name>A0ABW4PTF6_9ACTN</name>
<evidence type="ECO:0000259" key="2">
    <source>
        <dbReference type="Pfam" id="PF00733"/>
    </source>
</evidence>
<feature type="region of interest" description="Disordered" evidence="1">
    <location>
        <begin position="20"/>
        <end position="40"/>
    </location>
</feature>
<dbReference type="Pfam" id="PF00733">
    <property type="entry name" value="Asn_synthase"/>
    <property type="match status" value="1"/>
</dbReference>
<evidence type="ECO:0000313" key="4">
    <source>
        <dbReference type="Proteomes" id="UP001597365"/>
    </source>
</evidence>
<dbReference type="RefSeq" id="WP_380904030.1">
    <property type="nucleotide sequence ID" value="NZ_JBHUFU010000019.1"/>
</dbReference>
<dbReference type="EMBL" id="JBHUFU010000019">
    <property type="protein sequence ID" value="MFD1832788.1"/>
    <property type="molecule type" value="Genomic_DNA"/>
</dbReference>
<gene>
    <name evidence="3" type="ORF">ACFSJS_24540</name>
</gene>
<organism evidence="3 4">
    <name type="scientific">Streptomyces desertarenae</name>
    <dbReference type="NCBI Taxonomy" id="2666184"/>
    <lineage>
        <taxon>Bacteria</taxon>
        <taxon>Bacillati</taxon>
        <taxon>Actinomycetota</taxon>
        <taxon>Actinomycetes</taxon>
        <taxon>Kitasatosporales</taxon>
        <taxon>Streptomycetaceae</taxon>
        <taxon>Streptomyces</taxon>
    </lineage>
</organism>
<evidence type="ECO:0000313" key="3">
    <source>
        <dbReference type="EMBL" id="MFD1832788.1"/>
    </source>
</evidence>
<keyword evidence="4" id="KW-1185">Reference proteome</keyword>
<comment type="caution">
    <text evidence="3">The sequence shown here is derived from an EMBL/GenBank/DDBJ whole genome shotgun (WGS) entry which is preliminary data.</text>
</comment>
<feature type="domain" description="Asparagine synthetase" evidence="2">
    <location>
        <begin position="75"/>
        <end position="155"/>
    </location>
</feature>
<feature type="region of interest" description="Disordered" evidence="1">
    <location>
        <begin position="76"/>
        <end position="101"/>
    </location>
</feature>
<evidence type="ECO:0000256" key="1">
    <source>
        <dbReference type="SAM" id="MobiDB-lite"/>
    </source>
</evidence>
<dbReference type="SUPFAM" id="SSF52402">
    <property type="entry name" value="Adenine nucleotide alpha hydrolases-like"/>
    <property type="match status" value="1"/>
</dbReference>
<dbReference type="InterPro" id="IPR001962">
    <property type="entry name" value="Asn_synthase"/>
</dbReference>
<reference evidence="4" key="1">
    <citation type="journal article" date="2019" name="Int. J. Syst. Evol. Microbiol.">
        <title>The Global Catalogue of Microorganisms (GCM) 10K type strain sequencing project: providing services to taxonomists for standard genome sequencing and annotation.</title>
        <authorList>
            <consortium name="The Broad Institute Genomics Platform"/>
            <consortium name="The Broad Institute Genome Sequencing Center for Infectious Disease"/>
            <person name="Wu L."/>
            <person name="Ma J."/>
        </authorList>
    </citation>
    <scope>NUCLEOTIDE SEQUENCE [LARGE SCALE GENOMIC DNA]</scope>
    <source>
        <strain evidence="4">CGMCC 4.7455</strain>
    </source>
</reference>
<protein>
    <submittedName>
        <fullName evidence="3">Asparagine synthase-related protein</fullName>
    </submittedName>
</protein>
<sequence>MRELPEDIAGRRTVAGVPLCPLLSGGPDPSTTTAPAHRKPLARAEGPVRFFPADFADHGPVPSPIRDAPFVRDLVPRETKSPDGRERSLLRAAAGDPLPDSIAQRIESPCPTPQDPACERGLRQAPAAVLDDPASPVLPLLDRAAAGELLDRPVGGMSARCGRSGLEPALGANARPAACDITLDL</sequence>
<feature type="compositionally biased region" description="Basic and acidic residues" evidence="1">
    <location>
        <begin position="76"/>
        <end position="89"/>
    </location>
</feature>
<dbReference type="Proteomes" id="UP001597365">
    <property type="component" value="Unassembled WGS sequence"/>
</dbReference>